<keyword evidence="2 5" id="KW-0812">Transmembrane</keyword>
<dbReference type="Gene3D" id="1.20.120.1630">
    <property type="match status" value="1"/>
</dbReference>
<gene>
    <name evidence="6" type="ORF">FA14DRAFT_114386</name>
</gene>
<keyword evidence="3 5" id="KW-1133">Transmembrane helix</keyword>
<dbReference type="GO" id="GO:0005789">
    <property type="term" value="C:endoplasmic reticulum membrane"/>
    <property type="evidence" value="ECO:0007669"/>
    <property type="project" value="UniProtKB-SubCell"/>
</dbReference>
<dbReference type="InterPro" id="IPR007269">
    <property type="entry name" value="ICMT_MeTrfase"/>
</dbReference>
<dbReference type="OrthoDB" id="422086at2759"/>
<dbReference type="GO" id="GO:0004671">
    <property type="term" value="F:protein C-terminal S-isoprenylcysteine carboxyl O-methyltransferase activity"/>
    <property type="evidence" value="ECO:0007669"/>
    <property type="project" value="UniProtKB-EC"/>
</dbReference>
<dbReference type="Proteomes" id="UP000245771">
    <property type="component" value="Unassembled WGS sequence"/>
</dbReference>
<comment type="caution">
    <text evidence="5">Lacks conserved residue(s) required for the propagation of feature annotation.</text>
</comment>
<evidence type="ECO:0000313" key="6">
    <source>
        <dbReference type="EMBL" id="PWN37594.1"/>
    </source>
</evidence>
<dbReference type="Pfam" id="PF04140">
    <property type="entry name" value="ICMT"/>
    <property type="match status" value="1"/>
</dbReference>
<keyword evidence="5" id="KW-0949">S-adenosyl-L-methionine</keyword>
<feature type="transmembrane region" description="Helical" evidence="5">
    <location>
        <begin position="72"/>
        <end position="92"/>
    </location>
</feature>
<dbReference type="STRING" id="1280837.A0A316VK39"/>
<dbReference type="InterPro" id="IPR052527">
    <property type="entry name" value="Metal_cation-efflux_comp"/>
</dbReference>
<dbReference type="RefSeq" id="XP_025357896.1">
    <property type="nucleotide sequence ID" value="XM_025496051.1"/>
</dbReference>
<evidence type="ECO:0000256" key="3">
    <source>
        <dbReference type="ARBA" id="ARBA00022989"/>
    </source>
</evidence>
<comment type="subcellular location">
    <subcellularLocation>
        <location evidence="5">Endoplasmic reticulum membrane</location>
        <topology evidence="5">Multi-pass membrane protein</topology>
    </subcellularLocation>
    <subcellularLocation>
        <location evidence="1">Membrane</location>
        <topology evidence="1">Multi-pass membrane protein</topology>
    </subcellularLocation>
</comment>
<comment type="catalytic activity">
    <reaction evidence="5">
        <text>[protein]-C-terminal S-[(2E,6E)-farnesyl]-L-cysteine + S-adenosyl-L-methionine = [protein]-C-terminal S-[(2E,6E)-farnesyl]-L-cysteine methyl ester + S-adenosyl-L-homocysteine</text>
        <dbReference type="Rhea" id="RHEA:21672"/>
        <dbReference type="Rhea" id="RHEA-COMP:12125"/>
        <dbReference type="Rhea" id="RHEA-COMP:12126"/>
        <dbReference type="ChEBI" id="CHEBI:57856"/>
        <dbReference type="ChEBI" id="CHEBI:59789"/>
        <dbReference type="ChEBI" id="CHEBI:90510"/>
        <dbReference type="ChEBI" id="CHEBI:90511"/>
        <dbReference type="EC" id="2.1.1.100"/>
    </reaction>
</comment>
<evidence type="ECO:0000256" key="2">
    <source>
        <dbReference type="ARBA" id="ARBA00022692"/>
    </source>
</evidence>
<dbReference type="AlphaFoldDB" id="A0A316VK39"/>
<feature type="transmembrane region" description="Helical" evidence="5">
    <location>
        <begin position="44"/>
        <end position="66"/>
    </location>
</feature>
<protein>
    <recommendedName>
        <fullName evidence="5">Protein-S-isoprenylcysteine O-methyltransferase</fullName>
        <ecNumber evidence="5">2.1.1.100</ecNumber>
    </recommendedName>
</protein>
<dbReference type="InParanoid" id="A0A316VK39"/>
<evidence type="ECO:0000256" key="4">
    <source>
        <dbReference type="ARBA" id="ARBA00023136"/>
    </source>
</evidence>
<evidence type="ECO:0000256" key="1">
    <source>
        <dbReference type="ARBA" id="ARBA00004141"/>
    </source>
</evidence>
<keyword evidence="5" id="KW-0808">Transferase</keyword>
<keyword evidence="5" id="KW-0256">Endoplasmic reticulum</keyword>
<feature type="non-terminal residue" evidence="6">
    <location>
        <position position="123"/>
    </location>
</feature>
<keyword evidence="5" id="KW-0489">Methyltransferase</keyword>
<comment type="similarity">
    <text evidence="5">Belongs to the class VI-like SAM-binding methyltransferase superfamily. Isoprenylcysteine carboxyl methyltransferase family.</text>
</comment>
<feature type="non-terminal residue" evidence="6">
    <location>
        <position position="1"/>
    </location>
</feature>
<sequence length="123" mass="14027">LLGGIFRVICFRTLGHFFTFDLSIREGHKVVQSGPYAYVRHPSYTAMIILTLGQVYSIFVYGPLIGASVRSLAWNLVTASLVVPGVLITLRIRDEEPMLQRELGKEYTEYMQKVRARLVPYVF</sequence>
<proteinExistence type="inferred from homology"/>
<dbReference type="GO" id="GO:0032259">
    <property type="term" value="P:methylation"/>
    <property type="evidence" value="ECO:0007669"/>
    <property type="project" value="UniProtKB-KW"/>
</dbReference>
<dbReference type="EMBL" id="KZ819602">
    <property type="protein sequence ID" value="PWN37594.1"/>
    <property type="molecule type" value="Genomic_DNA"/>
</dbReference>
<keyword evidence="7" id="KW-1185">Reference proteome</keyword>
<evidence type="ECO:0000313" key="7">
    <source>
        <dbReference type="Proteomes" id="UP000245771"/>
    </source>
</evidence>
<name>A0A316VK39_9BASI</name>
<dbReference type="GeneID" id="37017832"/>
<reference evidence="6 7" key="1">
    <citation type="journal article" date="2018" name="Mol. Biol. Evol.">
        <title>Broad Genomic Sampling Reveals a Smut Pathogenic Ancestry of the Fungal Clade Ustilaginomycotina.</title>
        <authorList>
            <person name="Kijpornyongpan T."/>
            <person name="Mondo S.J."/>
            <person name="Barry K."/>
            <person name="Sandor L."/>
            <person name="Lee J."/>
            <person name="Lipzen A."/>
            <person name="Pangilinan J."/>
            <person name="LaButti K."/>
            <person name="Hainaut M."/>
            <person name="Henrissat B."/>
            <person name="Grigoriev I.V."/>
            <person name="Spatafora J.W."/>
            <person name="Aime M.C."/>
        </authorList>
    </citation>
    <scope>NUCLEOTIDE SEQUENCE [LARGE SCALE GENOMIC DNA]</scope>
    <source>
        <strain evidence="6 7">MCA 3882</strain>
    </source>
</reference>
<keyword evidence="4 5" id="KW-0472">Membrane</keyword>
<evidence type="ECO:0000256" key="5">
    <source>
        <dbReference type="RuleBase" id="RU362022"/>
    </source>
</evidence>
<dbReference type="PANTHER" id="PTHR43847">
    <property type="entry name" value="BLL3993 PROTEIN"/>
    <property type="match status" value="1"/>
</dbReference>
<accession>A0A316VK39</accession>
<organism evidence="6 7">
    <name type="scientific">Meira miltonrushii</name>
    <dbReference type="NCBI Taxonomy" id="1280837"/>
    <lineage>
        <taxon>Eukaryota</taxon>
        <taxon>Fungi</taxon>
        <taxon>Dikarya</taxon>
        <taxon>Basidiomycota</taxon>
        <taxon>Ustilaginomycotina</taxon>
        <taxon>Exobasidiomycetes</taxon>
        <taxon>Exobasidiales</taxon>
        <taxon>Brachybasidiaceae</taxon>
        <taxon>Meira</taxon>
    </lineage>
</organism>
<dbReference type="PANTHER" id="PTHR43847:SF1">
    <property type="entry name" value="BLL3993 PROTEIN"/>
    <property type="match status" value="1"/>
</dbReference>
<dbReference type="EC" id="2.1.1.100" evidence="5"/>